<proteinExistence type="predicted"/>
<dbReference type="SUPFAM" id="SSF103473">
    <property type="entry name" value="MFS general substrate transporter"/>
    <property type="match status" value="1"/>
</dbReference>
<dbReference type="PROSITE" id="PS50850">
    <property type="entry name" value="MFS"/>
    <property type="match status" value="1"/>
</dbReference>
<dbReference type="CDD" id="cd17324">
    <property type="entry name" value="MFS_NepI_like"/>
    <property type="match status" value="1"/>
</dbReference>
<feature type="transmembrane region" description="Helical" evidence="6">
    <location>
        <begin position="374"/>
        <end position="393"/>
    </location>
</feature>
<evidence type="ECO:0000256" key="2">
    <source>
        <dbReference type="ARBA" id="ARBA00022475"/>
    </source>
</evidence>
<dbReference type="InterPro" id="IPR011701">
    <property type="entry name" value="MFS"/>
</dbReference>
<protein>
    <submittedName>
        <fullName evidence="8">MFS transporter</fullName>
    </submittedName>
</protein>
<dbReference type="InterPro" id="IPR020846">
    <property type="entry name" value="MFS_dom"/>
</dbReference>
<keyword evidence="3 6" id="KW-0812">Transmembrane</keyword>
<reference evidence="8" key="1">
    <citation type="submission" date="2020-09" db="EMBL/GenBank/DDBJ databases">
        <title>Pelagicoccus enzymogenes sp. nov. with an EPS production, isolated from marine sediment.</title>
        <authorList>
            <person name="Feng X."/>
        </authorList>
    </citation>
    <scope>NUCLEOTIDE SEQUENCE</scope>
    <source>
        <strain evidence="8">NFK12</strain>
    </source>
</reference>
<feature type="transmembrane region" description="Helical" evidence="6">
    <location>
        <begin position="12"/>
        <end position="32"/>
    </location>
</feature>
<dbReference type="EMBL" id="JACYFG010000050">
    <property type="protein sequence ID" value="MBD5781581.1"/>
    <property type="molecule type" value="Genomic_DNA"/>
</dbReference>
<keyword evidence="9" id="KW-1185">Reference proteome</keyword>
<keyword evidence="4 6" id="KW-1133">Transmembrane helix</keyword>
<feature type="transmembrane region" description="Helical" evidence="6">
    <location>
        <begin position="167"/>
        <end position="189"/>
    </location>
</feature>
<evidence type="ECO:0000256" key="5">
    <source>
        <dbReference type="ARBA" id="ARBA00023136"/>
    </source>
</evidence>
<feature type="transmembrane region" description="Helical" evidence="6">
    <location>
        <begin position="47"/>
        <end position="69"/>
    </location>
</feature>
<evidence type="ECO:0000256" key="6">
    <source>
        <dbReference type="SAM" id="Phobius"/>
    </source>
</evidence>
<comment type="subcellular location">
    <subcellularLocation>
        <location evidence="1">Cell membrane</location>
        <topology evidence="1">Multi-pass membrane protein</topology>
    </subcellularLocation>
</comment>
<dbReference type="GO" id="GO:0005886">
    <property type="term" value="C:plasma membrane"/>
    <property type="evidence" value="ECO:0007669"/>
    <property type="project" value="UniProtKB-SubCell"/>
</dbReference>
<feature type="transmembrane region" description="Helical" evidence="6">
    <location>
        <begin position="216"/>
        <end position="237"/>
    </location>
</feature>
<evidence type="ECO:0000313" key="8">
    <source>
        <dbReference type="EMBL" id="MBD5781581.1"/>
    </source>
</evidence>
<keyword evidence="2" id="KW-1003">Cell membrane</keyword>
<dbReference type="AlphaFoldDB" id="A0A927FD50"/>
<evidence type="ECO:0000256" key="1">
    <source>
        <dbReference type="ARBA" id="ARBA00004651"/>
    </source>
</evidence>
<sequence>MGFPKLTEKSLLLLLAAVQFTHIMDFMILMPLGPQLVRDLGIGPGRFSAIVAAYAISSGIVGLLTAPFIDRFDRRMALLFVYAGFTVGTLACGLAQDANTLMMGRMISGGFGGVATALVLSIVGDVVPPQRRAAAVGVVMTAFSVASALGVPTGLYLASAFDWEAPFLMLAGLASTMWLVAFVGLPSVGGHLEADPKKRTASFIALLKDANAGKALLFYAALVFGHFIIIPLMAQYFVANMGLPEDRVFLVYLIGGVLTVFTAPRIGKLADRFGRVRVLAVLVAVASVVTLAIANGGAMPMWLILLIAAFFFVFASGRFVPGQAIMTLAVPPARRGAFMSLSGCARDVASGAASTASGLIVTADASGRLMGYHWLGWLAVSVSLLALGLARLVRESDQRGSVNS</sequence>
<evidence type="ECO:0000256" key="3">
    <source>
        <dbReference type="ARBA" id="ARBA00022692"/>
    </source>
</evidence>
<dbReference type="PANTHER" id="PTHR43124:SF3">
    <property type="entry name" value="CHLORAMPHENICOL EFFLUX PUMP RV0191"/>
    <property type="match status" value="1"/>
</dbReference>
<dbReference type="GO" id="GO:0022857">
    <property type="term" value="F:transmembrane transporter activity"/>
    <property type="evidence" value="ECO:0007669"/>
    <property type="project" value="InterPro"/>
</dbReference>
<dbReference type="PANTHER" id="PTHR43124">
    <property type="entry name" value="PURINE EFFLUX PUMP PBUE"/>
    <property type="match status" value="1"/>
</dbReference>
<dbReference type="Gene3D" id="1.20.1250.20">
    <property type="entry name" value="MFS general substrate transporter like domains"/>
    <property type="match status" value="1"/>
</dbReference>
<feature type="transmembrane region" description="Helical" evidence="6">
    <location>
        <begin position="76"/>
        <end position="96"/>
    </location>
</feature>
<evidence type="ECO:0000313" key="9">
    <source>
        <dbReference type="Proteomes" id="UP000622317"/>
    </source>
</evidence>
<gene>
    <name evidence="8" type="ORF">IEN85_18915</name>
</gene>
<dbReference type="InterPro" id="IPR036259">
    <property type="entry name" value="MFS_trans_sf"/>
</dbReference>
<evidence type="ECO:0000259" key="7">
    <source>
        <dbReference type="PROSITE" id="PS50850"/>
    </source>
</evidence>
<dbReference type="Proteomes" id="UP000622317">
    <property type="component" value="Unassembled WGS sequence"/>
</dbReference>
<accession>A0A927FD50</accession>
<name>A0A927FD50_9BACT</name>
<feature type="transmembrane region" description="Helical" evidence="6">
    <location>
        <begin position="102"/>
        <end position="123"/>
    </location>
</feature>
<keyword evidence="5 6" id="KW-0472">Membrane</keyword>
<feature type="transmembrane region" description="Helical" evidence="6">
    <location>
        <begin position="301"/>
        <end position="320"/>
    </location>
</feature>
<comment type="caution">
    <text evidence="8">The sequence shown here is derived from an EMBL/GenBank/DDBJ whole genome shotgun (WGS) entry which is preliminary data.</text>
</comment>
<feature type="transmembrane region" description="Helical" evidence="6">
    <location>
        <begin position="278"/>
        <end position="295"/>
    </location>
</feature>
<organism evidence="8 9">
    <name type="scientific">Pelagicoccus enzymogenes</name>
    <dbReference type="NCBI Taxonomy" id="2773457"/>
    <lineage>
        <taxon>Bacteria</taxon>
        <taxon>Pseudomonadati</taxon>
        <taxon>Verrucomicrobiota</taxon>
        <taxon>Opitutia</taxon>
        <taxon>Puniceicoccales</taxon>
        <taxon>Pelagicoccaceae</taxon>
        <taxon>Pelagicoccus</taxon>
    </lineage>
</organism>
<feature type="transmembrane region" description="Helical" evidence="6">
    <location>
        <begin position="135"/>
        <end position="161"/>
    </location>
</feature>
<evidence type="ECO:0000256" key="4">
    <source>
        <dbReference type="ARBA" id="ARBA00022989"/>
    </source>
</evidence>
<dbReference type="InterPro" id="IPR050189">
    <property type="entry name" value="MFS_Efflux_Transporters"/>
</dbReference>
<feature type="transmembrane region" description="Helical" evidence="6">
    <location>
        <begin position="249"/>
        <end position="266"/>
    </location>
</feature>
<feature type="domain" description="Major facilitator superfamily (MFS) profile" evidence="7">
    <location>
        <begin position="11"/>
        <end position="398"/>
    </location>
</feature>
<dbReference type="Pfam" id="PF07690">
    <property type="entry name" value="MFS_1"/>
    <property type="match status" value="1"/>
</dbReference>
<dbReference type="RefSeq" id="WP_191618669.1">
    <property type="nucleotide sequence ID" value="NZ_JACYFG010000050.1"/>
</dbReference>